<sequence length="286" mass="32784">MASRVSLMLADNFSANFAKSQYDKAYRLMRKERKQALIELHHDVLSPKSKLDELELDQDSYHIGFTARRLLRSGEVVQLPHEYAFILKACQEFIHNPQRFPALFAWGGTAINNIQCRTLIAKVLACILPNTDLIGGRIGIPTEAGLKTISYDQLQEDYALRWGEYISPKSFAKVIKYLQRAAYLHSERINVCVDDAEGTVRSAAAYKQFTEAFFRDIKVVRYPNICELIIASRKRMEKKGLRFDWLNFRTIASGIQEIYNATRCNDYAKSVSNLFTAMTHYSPSPH</sequence>
<proteinExistence type="predicted"/>
<evidence type="ECO:0000313" key="1">
    <source>
        <dbReference type="EMBL" id="ADQ53880.1"/>
    </source>
</evidence>
<reference evidence="1" key="1">
    <citation type="submission" date="2010-07" db="EMBL/GenBank/DDBJ databases">
        <title>Gene structure and function analysis of the virulence-related plasmid pVH1 from Vibrio harveyi VIB645.</title>
        <authorList>
            <person name="Hou X."/>
            <person name="Sun J."/>
            <person name="Sun B."/>
            <person name="Liu J."/>
            <person name="Zhang X."/>
        </authorList>
    </citation>
    <scope>NUCLEOTIDE SEQUENCE</scope>
    <source>
        <strain evidence="1">VIB645</strain>
        <plasmid evidence="1">pVH1</plasmid>
    </source>
</reference>
<dbReference type="EMBL" id="HM752245">
    <property type="protein sequence ID" value="ADQ53880.1"/>
    <property type="molecule type" value="Genomic_DNA"/>
</dbReference>
<keyword evidence="1" id="KW-0614">Plasmid</keyword>
<dbReference type="AlphaFoldDB" id="E5G5F6"/>
<name>E5G5F6_VIBHA</name>
<accession>E5G5F6</accession>
<protein>
    <submittedName>
        <fullName evidence="1">Uncharacterized protein</fullName>
    </submittedName>
</protein>
<geneLocation type="plasmid" evidence="1">
    <name>pVH1</name>
</geneLocation>
<organism evidence="1">
    <name type="scientific">Vibrio harveyi</name>
    <name type="common">Beneckea harveyi</name>
    <dbReference type="NCBI Taxonomy" id="669"/>
    <lineage>
        <taxon>Bacteria</taxon>
        <taxon>Pseudomonadati</taxon>
        <taxon>Pseudomonadota</taxon>
        <taxon>Gammaproteobacteria</taxon>
        <taxon>Vibrionales</taxon>
        <taxon>Vibrionaceae</taxon>
        <taxon>Vibrio</taxon>
    </lineage>
</organism>